<keyword evidence="2" id="KW-0326">Glycosidase</keyword>
<evidence type="ECO:0000313" key="4">
    <source>
        <dbReference type="EMBL" id="RGE57000.1"/>
    </source>
</evidence>
<keyword evidence="5" id="KW-1185">Reference proteome</keyword>
<dbReference type="GO" id="GO:0005975">
    <property type="term" value="P:carbohydrate metabolic process"/>
    <property type="evidence" value="ECO:0007669"/>
    <property type="project" value="InterPro"/>
</dbReference>
<keyword evidence="1" id="KW-0378">Hydrolase</keyword>
<comment type="caution">
    <text evidence="4">The sequence shown here is derived from an EMBL/GenBank/DDBJ whole genome shotgun (WGS) entry which is preliminary data.</text>
</comment>
<accession>A0A3E3HYV6</accession>
<dbReference type="EMBL" id="QVLV01000019">
    <property type="protein sequence ID" value="RGE57000.1"/>
    <property type="molecule type" value="Genomic_DNA"/>
</dbReference>
<protein>
    <recommendedName>
        <fullName evidence="3">Glycoside hydrolase family 42 N-terminal domain-containing protein</fullName>
    </recommendedName>
</protein>
<organism evidence="4 5">
    <name type="scientific">Eisenbergiella massiliensis</name>
    <dbReference type="NCBI Taxonomy" id="1720294"/>
    <lineage>
        <taxon>Bacteria</taxon>
        <taxon>Bacillati</taxon>
        <taxon>Bacillota</taxon>
        <taxon>Clostridia</taxon>
        <taxon>Lachnospirales</taxon>
        <taxon>Lachnospiraceae</taxon>
        <taxon>Eisenbergiella</taxon>
    </lineage>
</organism>
<dbReference type="Pfam" id="PF02449">
    <property type="entry name" value="Glyco_hydro_42"/>
    <property type="match status" value="1"/>
</dbReference>
<reference evidence="4" key="1">
    <citation type="submission" date="2018-08" db="EMBL/GenBank/DDBJ databases">
        <title>A genome reference for cultivated species of the human gut microbiota.</title>
        <authorList>
            <person name="Zou Y."/>
            <person name="Xue W."/>
            <person name="Luo G."/>
        </authorList>
    </citation>
    <scope>NUCLEOTIDE SEQUENCE [LARGE SCALE GENOMIC DNA]</scope>
    <source>
        <strain evidence="4">TF05-5AC</strain>
    </source>
</reference>
<name>A0A3E3HYV6_9FIRM</name>
<dbReference type="InterPro" id="IPR017853">
    <property type="entry name" value="GH"/>
</dbReference>
<evidence type="ECO:0000313" key="5">
    <source>
        <dbReference type="Proteomes" id="UP000260812"/>
    </source>
</evidence>
<dbReference type="InterPro" id="IPR013529">
    <property type="entry name" value="Glyco_hydro_42_N"/>
</dbReference>
<evidence type="ECO:0000256" key="2">
    <source>
        <dbReference type="ARBA" id="ARBA00023295"/>
    </source>
</evidence>
<proteinExistence type="predicted"/>
<dbReference type="GO" id="GO:0004565">
    <property type="term" value="F:beta-galactosidase activity"/>
    <property type="evidence" value="ECO:0007669"/>
    <property type="project" value="InterPro"/>
</dbReference>
<dbReference type="GO" id="GO:0009341">
    <property type="term" value="C:beta-galactosidase complex"/>
    <property type="evidence" value="ECO:0007669"/>
    <property type="project" value="InterPro"/>
</dbReference>
<dbReference type="AlphaFoldDB" id="A0A3E3HYV6"/>
<dbReference type="Proteomes" id="UP000260812">
    <property type="component" value="Unassembled WGS sequence"/>
</dbReference>
<evidence type="ECO:0000256" key="1">
    <source>
        <dbReference type="ARBA" id="ARBA00022801"/>
    </source>
</evidence>
<dbReference type="Gene3D" id="3.20.20.80">
    <property type="entry name" value="Glycosidases"/>
    <property type="match status" value="1"/>
</dbReference>
<feature type="domain" description="Glycoside hydrolase family 42 N-terminal" evidence="3">
    <location>
        <begin position="436"/>
        <end position="562"/>
    </location>
</feature>
<sequence length="695" mass="79715">MVVYFMEAGALRGMHRLSLFKNEKGSKNMRCDRSIDFSKSVLYDAKVFQSSKQLIDVQLGKNGGGVSLEGVPTAGKRYIVGYITILETHSLPMTLRFFCYGEKEERAHIRFTLLPNLKTKVYFDLAWLNLNRGGLGKTPGSLKKVMYGTRTDISEVERIELGVKPVFHDVHVIFEDFELTDEEPKDFPLPDKKMVDKFGQYKEKEWPGKIHSQEQLADTMHKNEGPAVWGNSSWNKWGGDSKRKLKEGSGFFSTCKTKDGRWHLTDPDGYDFFSIGICCTRPQNMGDITGVKSLLEWLPNEKEETYRFYCSREHPWFGTKMEQFDFLSANLYRVYGETWKEKGEELAHHILMSNGVNTQGNGPAMNVNNGSSKIPYTRQLPEFPSTKINIFRDFPDVLSPEYADSSAECAKVLREWKEDSWMIGYFLRNEPQFNFVAGISIANEVLHNPANTYCRQGLKKFLIERYKTVASLNQAWQADFAGFDCLDEPFDDCIKKYPGSREDLREYSVYLVSEYCRIPCDACRKEDPNHLILGLRWSKMNNPDMLSGWQFMDVFSFNCYLLEPLTDMNFVTNAGVDRPLLIGEYHAGALDRGLTCTGIKGVASQEDRRLLWREFVESCAAHPFGVGAHWFEFTDEFILGRFDGENYQIGIVDICMQPYQEITQGIHETAQVIYQVKNGECRPFDKMPKAIPMIG</sequence>
<dbReference type="SUPFAM" id="SSF51445">
    <property type="entry name" value="(Trans)glycosidases"/>
    <property type="match status" value="1"/>
</dbReference>
<gene>
    <name evidence="4" type="ORF">DXC51_21740</name>
</gene>
<evidence type="ECO:0000259" key="3">
    <source>
        <dbReference type="Pfam" id="PF02449"/>
    </source>
</evidence>